<dbReference type="PROSITE" id="PS51910">
    <property type="entry name" value="GH18_2"/>
    <property type="match status" value="1"/>
</dbReference>
<evidence type="ECO:0000313" key="3">
    <source>
        <dbReference type="EMBL" id="SNX48470.1"/>
    </source>
</evidence>
<dbReference type="InterPro" id="IPR001223">
    <property type="entry name" value="Glyco_hydro18_cat"/>
</dbReference>
<sequence>MKHKTLSIAVALGLGCIVNAASANEMVNPEAGVVVGYWHNWCNAVGYKGGNSPCVTLDEVDPMYNVVNVSFMKVFNTSDGRIRFAN</sequence>
<dbReference type="GO" id="GO:0005975">
    <property type="term" value="P:carbohydrate metabolic process"/>
    <property type="evidence" value="ECO:0007669"/>
    <property type="project" value="InterPro"/>
</dbReference>
<dbReference type="EMBL" id="OANU01000027">
    <property type="protein sequence ID" value="SNX48470.1"/>
    <property type="molecule type" value="Genomic_DNA"/>
</dbReference>
<reference evidence="4" key="1">
    <citation type="submission" date="2016-06" db="EMBL/GenBank/DDBJ databases">
        <authorList>
            <person name="Rodrigo-Torres L."/>
            <person name="Arahal R.D."/>
            <person name="Lucena T."/>
        </authorList>
    </citation>
    <scope>NUCLEOTIDE SEQUENCE [LARGE SCALE GENOMIC DNA]</scope>
    <source>
        <strain evidence="4">CECT8203</strain>
    </source>
</reference>
<protein>
    <recommendedName>
        <fullName evidence="2">GH18 domain-containing protein</fullName>
    </recommendedName>
</protein>
<dbReference type="AlphaFoldDB" id="A0A240EKI6"/>
<dbReference type="PROSITE" id="PS51257">
    <property type="entry name" value="PROKAR_LIPOPROTEIN"/>
    <property type="match status" value="1"/>
</dbReference>
<keyword evidence="4" id="KW-1185">Reference proteome</keyword>
<organism evidence="3 4">
    <name type="scientific">Vibrio thalassae</name>
    <dbReference type="NCBI Taxonomy" id="1243014"/>
    <lineage>
        <taxon>Bacteria</taxon>
        <taxon>Pseudomonadati</taxon>
        <taxon>Pseudomonadota</taxon>
        <taxon>Gammaproteobacteria</taxon>
        <taxon>Vibrionales</taxon>
        <taxon>Vibrionaceae</taxon>
        <taxon>Vibrio</taxon>
    </lineage>
</organism>
<keyword evidence="1" id="KW-0732">Signal</keyword>
<gene>
    <name evidence="3" type="ORF">VTH8203_02088</name>
</gene>
<proteinExistence type="predicted"/>
<evidence type="ECO:0000259" key="2">
    <source>
        <dbReference type="PROSITE" id="PS51910"/>
    </source>
</evidence>
<dbReference type="SUPFAM" id="SSF51445">
    <property type="entry name" value="(Trans)glycosidases"/>
    <property type="match status" value="1"/>
</dbReference>
<dbReference type="Gene3D" id="3.20.20.80">
    <property type="entry name" value="Glycosidases"/>
    <property type="match status" value="1"/>
</dbReference>
<dbReference type="Proteomes" id="UP000219336">
    <property type="component" value="Unassembled WGS sequence"/>
</dbReference>
<evidence type="ECO:0000256" key="1">
    <source>
        <dbReference type="SAM" id="SignalP"/>
    </source>
</evidence>
<accession>A0A240EKI6</accession>
<evidence type="ECO:0000313" key="4">
    <source>
        <dbReference type="Proteomes" id="UP000219336"/>
    </source>
</evidence>
<feature type="domain" description="GH18" evidence="2">
    <location>
        <begin position="32"/>
        <end position="86"/>
    </location>
</feature>
<dbReference type="InterPro" id="IPR017853">
    <property type="entry name" value="GH"/>
</dbReference>
<name>A0A240EKI6_9VIBR</name>
<feature type="signal peptide" evidence="1">
    <location>
        <begin position="1"/>
        <end position="23"/>
    </location>
</feature>
<feature type="chain" id="PRO_5013258269" description="GH18 domain-containing protein" evidence="1">
    <location>
        <begin position="24"/>
        <end position="86"/>
    </location>
</feature>